<feature type="compositionally biased region" description="Basic and acidic residues" evidence="1">
    <location>
        <begin position="96"/>
        <end position="110"/>
    </location>
</feature>
<dbReference type="EMBL" id="VSRR010118788">
    <property type="protein sequence ID" value="MPC99533.1"/>
    <property type="molecule type" value="Genomic_DNA"/>
</dbReference>
<name>A0A5B7JYK1_PORTR</name>
<dbReference type="AlphaFoldDB" id="A0A5B7JYK1"/>
<keyword evidence="3" id="KW-1185">Reference proteome</keyword>
<comment type="caution">
    <text evidence="2">The sequence shown here is derived from an EMBL/GenBank/DDBJ whole genome shotgun (WGS) entry which is preliminary data.</text>
</comment>
<reference evidence="2 3" key="1">
    <citation type="submission" date="2019-05" db="EMBL/GenBank/DDBJ databases">
        <title>Another draft genome of Portunus trituberculatus and its Hox gene families provides insights of decapod evolution.</title>
        <authorList>
            <person name="Jeong J.-H."/>
            <person name="Song I."/>
            <person name="Kim S."/>
            <person name="Choi T."/>
            <person name="Kim D."/>
            <person name="Ryu S."/>
            <person name="Kim W."/>
        </authorList>
    </citation>
    <scope>NUCLEOTIDE SEQUENCE [LARGE SCALE GENOMIC DNA]</scope>
    <source>
        <tissue evidence="2">Muscle</tissue>
    </source>
</reference>
<evidence type="ECO:0000313" key="2">
    <source>
        <dbReference type="EMBL" id="MPC99533.1"/>
    </source>
</evidence>
<evidence type="ECO:0000256" key="1">
    <source>
        <dbReference type="SAM" id="MobiDB-lite"/>
    </source>
</evidence>
<proteinExistence type="predicted"/>
<organism evidence="2 3">
    <name type="scientific">Portunus trituberculatus</name>
    <name type="common">Swimming crab</name>
    <name type="synonym">Neptunus trituberculatus</name>
    <dbReference type="NCBI Taxonomy" id="210409"/>
    <lineage>
        <taxon>Eukaryota</taxon>
        <taxon>Metazoa</taxon>
        <taxon>Ecdysozoa</taxon>
        <taxon>Arthropoda</taxon>
        <taxon>Crustacea</taxon>
        <taxon>Multicrustacea</taxon>
        <taxon>Malacostraca</taxon>
        <taxon>Eumalacostraca</taxon>
        <taxon>Eucarida</taxon>
        <taxon>Decapoda</taxon>
        <taxon>Pleocyemata</taxon>
        <taxon>Brachyura</taxon>
        <taxon>Eubrachyura</taxon>
        <taxon>Portunoidea</taxon>
        <taxon>Portunidae</taxon>
        <taxon>Portuninae</taxon>
        <taxon>Portunus</taxon>
    </lineage>
</organism>
<protein>
    <submittedName>
        <fullName evidence="2">Uncharacterized protein</fullName>
    </submittedName>
</protein>
<gene>
    <name evidence="2" type="ORF">E2C01_094953</name>
</gene>
<accession>A0A5B7JYK1</accession>
<evidence type="ECO:0000313" key="3">
    <source>
        <dbReference type="Proteomes" id="UP000324222"/>
    </source>
</evidence>
<dbReference type="Proteomes" id="UP000324222">
    <property type="component" value="Unassembled WGS sequence"/>
</dbReference>
<sequence length="116" mass="13268">MGFCICGPTGILQFPLSFYILVFCVFTDCIVSAGDRNWPTTAWPSHEDNSNRQHYPRHLRHTGLHAWQPHTKGHPCVHLRSKWCGWRSVPEIPQRSSDEGRDRHGPHSDARGVSLQ</sequence>
<feature type="region of interest" description="Disordered" evidence="1">
    <location>
        <begin position="92"/>
        <end position="116"/>
    </location>
</feature>